<organism evidence="1 2">
    <name type="scientific">Acinetobacter bouvetii</name>
    <dbReference type="NCBI Taxonomy" id="202951"/>
    <lineage>
        <taxon>Bacteria</taxon>
        <taxon>Pseudomonadati</taxon>
        <taxon>Pseudomonadota</taxon>
        <taxon>Gammaproteobacteria</taxon>
        <taxon>Moraxellales</taxon>
        <taxon>Moraxellaceae</taxon>
        <taxon>Acinetobacter</taxon>
    </lineage>
</organism>
<name>A0A811GJ91_9GAMM</name>
<gene>
    <name evidence="1" type="ORF">SFB21_3273</name>
</gene>
<sequence length="62" mass="6049">MGMLGGKSLHLGDPTGEVAIAIPPAVAAGAAIGAGVTCYINQCGDVIPTAVDAGKDAWDRIA</sequence>
<dbReference type="Proteomes" id="UP000489961">
    <property type="component" value="Unassembled WGS sequence"/>
</dbReference>
<dbReference type="RefSeq" id="WP_174560962.1">
    <property type="nucleotide sequence ID" value="NZ_CADDTS010000057.1"/>
</dbReference>
<comment type="caution">
    <text evidence="1">The sequence shown here is derived from an EMBL/GenBank/DDBJ whole genome shotgun (WGS) entry which is preliminary data.</text>
</comment>
<protein>
    <submittedName>
        <fullName evidence="1">Uncharacterized protein</fullName>
    </submittedName>
</protein>
<evidence type="ECO:0000313" key="2">
    <source>
        <dbReference type="Proteomes" id="UP000489961"/>
    </source>
</evidence>
<dbReference type="EMBL" id="CADDTS010000057">
    <property type="protein sequence ID" value="CAB1223467.1"/>
    <property type="molecule type" value="Genomic_DNA"/>
</dbReference>
<proteinExistence type="predicted"/>
<reference evidence="1 2" key="1">
    <citation type="submission" date="2020-02" db="EMBL/GenBank/DDBJ databases">
        <authorList>
            <person name="Chaudhuri R."/>
        </authorList>
    </citation>
    <scope>NUCLEOTIDE SEQUENCE [LARGE SCALE GENOMIC DNA]</scope>
    <source>
        <strain evidence="1">SFB21</strain>
    </source>
</reference>
<accession>A0A811GJ91</accession>
<dbReference type="AlphaFoldDB" id="A0A811GJ91"/>
<evidence type="ECO:0000313" key="1">
    <source>
        <dbReference type="EMBL" id="CAB1223467.1"/>
    </source>
</evidence>